<organism evidence="2 3">
    <name type="scientific">Panicum virgatum</name>
    <name type="common">Blackwell switchgrass</name>
    <dbReference type="NCBI Taxonomy" id="38727"/>
    <lineage>
        <taxon>Eukaryota</taxon>
        <taxon>Viridiplantae</taxon>
        <taxon>Streptophyta</taxon>
        <taxon>Embryophyta</taxon>
        <taxon>Tracheophyta</taxon>
        <taxon>Spermatophyta</taxon>
        <taxon>Magnoliopsida</taxon>
        <taxon>Liliopsida</taxon>
        <taxon>Poales</taxon>
        <taxon>Poaceae</taxon>
        <taxon>PACMAD clade</taxon>
        <taxon>Panicoideae</taxon>
        <taxon>Panicodae</taxon>
        <taxon>Paniceae</taxon>
        <taxon>Panicinae</taxon>
        <taxon>Panicum</taxon>
        <taxon>Panicum sect. Hiantes</taxon>
    </lineage>
</organism>
<evidence type="ECO:0000313" key="2">
    <source>
        <dbReference type="EMBL" id="KAG2634085.1"/>
    </source>
</evidence>
<dbReference type="EMBL" id="CM029040">
    <property type="protein sequence ID" value="KAG2634085.1"/>
    <property type="molecule type" value="Genomic_DNA"/>
</dbReference>
<protein>
    <submittedName>
        <fullName evidence="2">Uncharacterized protein</fullName>
    </submittedName>
</protein>
<comment type="caution">
    <text evidence="2">The sequence shown here is derived from an EMBL/GenBank/DDBJ whole genome shotgun (WGS) entry which is preliminary data.</text>
</comment>
<proteinExistence type="predicted"/>
<evidence type="ECO:0000313" key="3">
    <source>
        <dbReference type="Proteomes" id="UP000823388"/>
    </source>
</evidence>
<feature type="region of interest" description="Disordered" evidence="1">
    <location>
        <begin position="1"/>
        <end position="20"/>
    </location>
</feature>
<evidence type="ECO:0000256" key="1">
    <source>
        <dbReference type="SAM" id="MobiDB-lite"/>
    </source>
</evidence>
<reference evidence="2" key="1">
    <citation type="submission" date="2020-05" db="EMBL/GenBank/DDBJ databases">
        <title>WGS assembly of Panicum virgatum.</title>
        <authorList>
            <person name="Lovell J.T."/>
            <person name="Jenkins J."/>
            <person name="Shu S."/>
            <person name="Juenger T.E."/>
            <person name="Schmutz J."/>
        </authorList>
    </citation>
    <scope>NUCLEOTIDE SEQUENCE</scope>
    <source>
        <strain evidence="2">AP13</strain>
    </source>
</reference>
<accession>A0A8T0VHQ2</accession>
<dbReference type="Proteomes" id="UP000823388">
    <property type="component" value="Chromosome 2N"/>
</dbReference>
<feature type="compositionally biased region" description="Basic residues" evidence="1">
    <location>
        <begin position="1"/>
        <end position="11"/>
    </location>
</feature>
<dbReference type="AlphaFoldDB" id="A0A8T0VHQ2"/>
<feature type="region of interest" description="Disordered" evidence="1">
    <location>
        <begin position="39"/>
        <end position="88"/>
    </location>
</feature>
<gene>
    <name evidence="2" type="ORF">PVAP13_2NG249106</name>
</gene>
<keyword evidence="3" id="KW-1185">Reference proteome</keyword>
<sequence>MPATARARRGHTVAAPRRASHPWMPRLEAVRLLRATRHRPSSCCLPGRRSRATAPGARNSRRRPSKPSPPAVGLGEPPVGRRLPGRGPARPDAVLICRHLCCSPRRLAGCSPAPLPANCCAAARLETSIRALAAC</sequence>
<name>A0A8T0VHQ2_PANVG</name>
<feature type="compositionally biased region" description="Low complexity" evidence="1">
    <location>
        <begin position="73"/>
        <end position="88"/>
    </location>
</feature>